<dbReference type="PROSITE" id="PS50071">
    <property type="entry name" value="HOMEOBOX_2"/>
    <property type="match status" value="1"/>
</dbReference>
<dbReference type="Gene3D" id="1.10.10.60">
    <property type="entry name" value="Homeodomain-like"/>
    <property type="match status" value="1"/>
</dbReference>
<name>A0A9W8G4R2_9FUNG</name>
<dbReference type="InterPro" id="IPR008422">
    <property type="entry name" value="KN_HD"/>
</dbReference>
<sequence length="217" mass="25004">MPTPPNQFLSPQLIGTDSEPASTEYQFLEAWLASLPRSLGSPGYSPAPSIQPRDTQQFLSVQPFLSTRLFLDQSAPALIMTPESLRLPVDSLSVYSEQPFGMAPEQCPSKPASSNNNGEKRHRLTTAEKRQLYQWLVKHIDNPYPSETDRTKLNLNISKQKFKWWFSNHRHRSLRITTVNGRKRFEPRLQFYKACLRLNVHIDWDIPQDIKAKLKSL</sequence>
<evidence type="ECO:0000256" key="3">
    <source>
        <dbReference type="ARBA" id="ARBA00023242"/>
    </source>
</evidence>
<organism evidence="7 8">
    <name type="scientific">Coemansia spiralis</name>
    <dbReference type="NCBI Taxonomy" id="417178"/>
    <lineage>
        <taxon>Eukaryota</taxon>
        <taxon>Fungi</taxon>
        <taxon>Fungi incertae sedis</taxon>
        <taxon>Zoopagomycota</taxon>
        <taxon>Kickxellomycotina</taxon>
        <taxon>Kickxellomycetes</taxon>
        <taxon>Kickxellales</taxon>
        <taxon>Kickxellaceae</taxon>
        <taxon>Coemansia</taxon>
    </lineage>
</organism>
<gene>
    <name evidence="7" type="ORF">GGI25_004937</name>
</gene>
<feature type="DNA-binding region" description="Homeobox" evidence="4">
    <location>
        <begin position="117"/>
        <end position="177"/>
    </location>
</feature>
<evidence type="ECO:0000256" key="2">
    <source>
        <dbReference type="ARBA" id="ARBA00023155"/>
    </source>
</evidence>
<protein>
    <recommendedName>
        <fullName evidence="6">Homeobox domain-containing protein</fullName>
    </recommendedName>
</protein>
<dbReference type="GO" id="GO:0003677">
    <property type="term" value="F:DNA binding"/>
    <property type="evidence" value="ECO:0007669"/>
    <property type="project" value="UniProtKB-UniRule"/>
</dbReference>
<feature type="domain" description="Homeobox" evidence="6">
    <location>
        <begin position="115"/>
        <end position="176"/>
    </location>
</feature>
<dbReference type="GO" id="GO:0005634">
    <property type="term" value="C:nucleus"/>
    <property type="evidence" value="ECO:0007669"/>
    <property type="project" value="UniProtKB-SubCell"/>
</dbReference>
<evidence type="ECO:0000259" key="6">
    <source>
        <dbReference type="PROSITE" id="PS50071"/>
    </source>
</evidence>
<evidence type="ECO:0000256" key="5">
    <source>
        <dbReference type="SAM" id="MobiDB-lite"/>
    </source>
</evidence>
<feature type="region of interest" description="Disordered" evidence="5">
    <location>
        <begin position="102"/>
        <end position="121"/>
    </location>
</feature>
<dbReference type="Proteomes" id="UP001151518">
    <property type="component" value="Unassembled WGS sequence"/>
</dbReference>
<proteinExistence type="predicted"/>
<dbReference type="OrthoDB" id="10056939at2759"/>
<keyword evidence="1 4" id="KW-0238">DNA-binding</keyword>
<dbReference type="EMBL" id="JANBTW010000075">
    <property type="protein sequence ID" value="KAJ2672894.1"/>
    <property type="molecule type" value="Genomic_DNA"/>
</dbReference>
<dbReference type="SUPFAM" id="SSF46689">
    <property type="entry name" value="Homeodomain-like"/>
    <property type="match status" value="1"/>
</dbReference>
<evidence type="ECO:0000256" key="4">
    <source>
        <dbReference type="PROSITE-ProRule" id="PRU00108"/>
    </source>
</evidence>
<dbReference type="InterPro" id="IPR009057">
    <property type="entry name" value="Homeodomain-like_sf"/>
</dbReference>
<reference evidence="7" key="1">
    <citation type="submission" date="2022-07" db="EMBL/GenBank/DDBJ databases">
        <title>Phylogenomic reconstructions and comparative analyses of Kickxellomycotina fungi.</title>
        <authorList>
            <person name="Reynolds N.K."/>
            <person name="Stajich J.E."/>
            <person name="Barry K."/>
            <person name="Grigoriev I.V."/>
            <person name="Crous P."/>
            <person name="Smith M.E."/>
        </authorList>
    </citation>
    <scope>NUCLEOTIDE SEQUENCE</scope>
    <source>
        <strain evidence="7">NRRL 3115</strain>
    </source>
</reference>
<dbReference type="AlphaFoldDB" id="A0A9W8G4R2"/>
<accession>A0A9W8G4R2</accession>
<dbReference type="GO" id="GO:0006355">
    <property type="term" value="P:regulation of DNA-templated transcription"/>
    <property type="evidence" value="ECO:0007669"/>
    <property type="project" value="InterPro"/>
</dbReference>
<keyword evidence="3 4" id="KW-0539">Nucleus</keyword>
<keyword evidence="2 4" id="KW-0371">Homeobox</keyword>
<dbReference type="InterPro" id="IPR001356">
    <property type="entry name" value="HD"/>
</dbReference>
<evidence type="ECO:0000313" key="8">
    <source>
        <dbReference type="Proteomes" id="UP001151518"/>
    </source>
</evidence>
<dbReference type="Pfam" id="PF05920">
    <property type="entry name" value="Homeobox_KN"/>
    <property type="match status" value="1"/>
</dbReference>
<evidence type="ECO:0000256" key="1">
    <source>
        <dbReference type="ARBA" id="ARBA00023125"/>
    </source>
</evidence>
<evidence type="ECO:0000313" key="7">
    <source>
        <dbReference type="EMBL" id="KAJ2672894.1"/>
    </source>
</evidence>
<comment type="subcellular location">
    <subcellularLocation>
        <location evidence="4">Nucleus</location>
    </subcellularLocation>
</comment>
<comment type="caution">
    <text evidence="7">The sequence shown here is derived from an EMBL/GenBank/DDBJ whole genome shotgun (WGS) entry which is preliminary data.</text>
</comment>
<dbReference type="CDD" id="cd00086">
    <property type="entry name" value="homeodomain"/>
    <property type="match status" value="1"/>
</dbReference>